<gene>
    <name evidence="8" type="primary">menA</name>
    <name evidence="10" type="ORF">LZ012_16215</name>
</gene>
<evidence type="ECO:0000256" key="3">
    <source>
        <dbReference type="ARBA" id="ARBA00022475"/>
    </source>
</evidence>
<keyword evidence="6 8" id="KW-1133">Transmembrane helix</keyword>
<evidence type="ECO:0000256" key="8">
    <source>
        <dbReference type="HAMAP-Rule" id="MF_01937"/>
    </source>
</evidence>
<dbReference type="InterPro" id="IPR004657">
    <property type="entry name" value="MenA"/>
</dbReference>
<comment type="pathway">
    <text evidence="8">Quinol/quinone metabolism; menaquinone biosynthesis; menaquinol from 1,4-dihydroxy-2-naphthoate: step 1/2.</text>
</comment>
<dbReference type="PANTHER" id="PTHR13929">
    <property type="entry name" value="1,4-DIHYDROXY-2-NAPHTHOATE OCTAPRENYLTRANSFERASE"/>
    <property type="match status" value="1"/>
</dbReference>
<dbReference type="Pfam" id="PF01040">
    <property type="entry name" value="UbiA"/>
    <property type="match status" value="1"/>
</dbReference>
<feature type="transmembrane region" description="Helical" evidence="8">
    <location>
        <begin position="40"/>
        <end position="59"/>
    </location>
</feature>
<dbReference type="NCBIfam" id="TIGR00751">
    <property type="entry name" value="menA"/>
    <property type="match status" value="1"/>
</dbReference>
<dbReference type="PANTHER" id="PTHR13929:SF0">
    <property type="entry name" value="UBIA PRENYLTRANSFERASE DOMAIN-CONTAINING PROTEIN 1"/>
    <property type="match status" value="1"/>
</dbReference>
<reference evidence="10" key="1">
    <citation type="submission" date="2022-01" db="EMBL/GenBank/DDBJ databases">
        <authorList>
            <person name="Jo J.-H."/>
            <person name="Im W.-T."/>
        </authorList>
    </citation>
    <scope>NUCLEOTIDE SEQUENCE</scope>
    <source>
        <strain evidence="10">XY25</strain>
    </source>
</reference>
<keyword evidence="3 8" id="KW-1003">Cell membrane</keyword>
<evidence type="ECO:0000313" key="11">
    <source>
        <dbReference type="Proteomes" id="UP001165384"/>
    </source>
</evidence>
<evidence type="ECO:0000256" key="5">
    <source>
        <dbReference type="ARBA" id="ARBA00022692"/>
    </source>
</evidence>
<name>A0ABS9K5U5_9RHOO</name>
<keyword evidence="7 8" id="KW-0472">Membrane</keyword>
<dbReference type="PIRSF" id="PIRSF005355">
    <property type="entry name" value="UBIAD1"/>
    <property type="match status" value="1"/>
</dbReference>
<dbReference type="Proteomes" id="UP001165384">
    <property type="component" value="Unassembled WGS sequence"/>
</dbReference>
<evidence type="ECO:0000256" key="9">
    <source>
        <dbReference type="NCBIfam" id="TIGR00751"/>
    </source>
</evidence>
<evidence type="ECO:0000256" key="7">
    <source>
        <dbReference type="ARBA" id="ARBA00023136"/>
    </source>
</evidence>
<dbReference type="InterPro" id="IPR000537">
    <property type="entry name" value="UbiA_prenyltransferase"/>
</dbReference>
<sequence length="290" mass="30714">MNKTTAWFLACRPKTLTVSLSPVIVGTAVAWHDVGHLLWLPLIAAALGAAFIQIGTNLFNDVGDFLRGTDTPERLGPKRATAEGWLTPSKVQAGAWLCFALAFLCGIYLVAHGGWPIVAIGLASLAAGWAYTGGPKPIAYGPLGEVFVFVFFGLVAVGGSYYLQTLALSPIVLLAASLVGIHAAAVITVNNYRDLDGDAKNGKNTLAVRLGRPATRRIYAAEMLAPYALLPLLAPLGWPAALPLLSLPLALRLIRRFHREPPGPVFNSILAATAGLQLVFALLLTLSFTI</sequence>
<feature type="transmembrane region" description="Helical" evidence="8">
    <location>
        <begin position="93"/>
        <end position="111"/>
    </location>
</feature>
<dbReference type="EMBL" id="JAKLTN010000003">
    <property type="protein sequence ID" value="MCG2578542.1"/>
    <property type="molecule type" value="Genomic_DNA"/>
</dbReference>
<evidence type="ECO:0000256" key="1">
    <source>
        <dbReference type="ARBA" id="ARBA00004141"/>
    </source>
</evidence>
<organism evidence="10 11">
    <name type="scientific">Dechloromonas hankyongensis</name>
    <dbReference type="NCBI Taxonomy" id="2908002"/>
    <lineage>
        <taxon>Bacteria</taxon>
        <taxon>Pseudomonadati</taxon>
        <taxon>Pseudomonadota</taxon>
        <taxon>Betaproteobacteria</taxon>
        <taxon>Rhodocyclales</taxon>
        <taxon>Azonexaceae</taxon>
        <taxon>Dechloromonas</taxon>
    </lineage>
</organism>
<keyword evidence="5 8" id="KW-0812">Transmembrane</keyword>
<keyword evidence="11" id="KW-1185">Reference proteome</keyword>
<dbReference type="EC" id="2.5.1.74" evidence="8 9"/>
<dbReference type="GO" id="GO:0046428">
    <property type="term" value="F:1,4-dihydroxy-2-naphthoate polyprenyltransferase activity"/>
    <property type="evidence" value="ECO:0007669"/>
    <property type="project" value="UniProtKB-EC"/>
</dbReference>
<comment type="caution">
    <text evidence="10">The sequence shown here is derived from an EMBL/GenBank/DDBJ whole genome shotgun (WGS) entry which is preliminary data.</text>
</comment>
<feature type="transmembrane region" description="Helical" evidence="8">
    <location>
        <begin position="265"/>
        <end position="286"/>
    </location>
</feature>
<evidence type="ECO:0000256" key="6">
    <source>
        <dbReference type="ARBA" id="ARBA00022989"/>
    </source>
</evidence>
<comment type="similarity">
    <text evidence="8">Belongs to the MenA family. Type 1 subfamily.</text>
</comment>
<dbReference type="CDD" id="cd13962">
    <property type="entry name" value="PT_UbiA_UBIAD1"/>
    <property type="match status" value="1"/>
</dbReference>
<dbReference type="InterPro" id="IPR044878">
    <property type="entry name" value="UbiA_sf"/>
</dbReference>
<dbReference type="RefSeq" id="WP_275711917.1">
    <property type="nucleotide sequence ID" value="NZ_JAKLTN010000003.1"/>
</dbReference>
<comment type="subcellular location">
    <subcellularLocation>
        <location evidence="8">Cell membrane</location>
        <topology evidence="8">Multi-pass membrane protein</topology>
    </subcellularLocation>
    <subcellularLocation>
        <location evidence="1">Membrane</location>
        <topology evidence="1">Multi-pass membrane protein</topology>
    </subcellularLocation>
</comment>
<feature type="transmembrane region" description="Helical" evidence="8">
    <location>
        <begin position="224"/>
        <end position="245"/>
    </location>
</feature>
<dbReference type="HAMAP" id="MF_01937">
    <property type="entry name" value="MenA_1"/>
    <property type="match status" value="1"/>
</dbReference>
<dbReference type="InterPro" id="IPR026046">
    <property type="entry name" value="UBIAD1"/>
</dbReference>
<evidence type="ECO:0000313" key="10">
    <source>
        <dbReference type="EMBL" id="MCG2578542.1"/>
    </source>
</evidence>
<accession>A0ABS9K5U5</accession>
<comment type="catalytic activity">
    <reaction evidence="8">
        <text>an all-trans-polyprenyl diphosphate + 1,4-dihydroxy-2-naphthoate + H(+) = a 2-demethylmenaquinol + CO2 + diphosphate</text>
        <dbReference type="Rhea" id="RHEA:26478"/>
        <dbReference type="Rhea" id="RHEA-COMP:9563"/>
        <dbReference type="Rhea" id="RHEA-COMP:9564"/>
        <dbReference type="ChEBI" id="CHEBI:11173"/>
        <dbReference type="ChEBI" id="CHEBI:15378"/>
        <dbReference type="ChEBI" id="CHEBI:16526"/>
        <dbReference type="ChEBI" id="CHEBI:33019"/>
        <dbReference type="ChEBI" id="CHEBI:55437"/>
        <dbReference type="ChEBI" id="CHEBI:58914"/>
        <dbReference type="EC" id="2.5.1.74"/>
    </reaction>
</comment>
<dbReference type="NCBIfam" id="NF004751">
    <property type="entry name" value="PRK06080.1-3"/>
    <property type="match status" value="1"/>
</dbReference>
<feature type="transmembrane region" description="Helical" evidence="8">
    <location>
        <begin position="146"/>
        <end position="164"/>
    </location>
</feature>
<protein>
    <recommendedName>
        <fullName evidence="8 9">1,4-dihydroxy-2-naphthoate octaprenyltransferase</fullName>
        <shortName evidence="8">DHNA-octaprenyltransferase</shortName>
        <ecNumber evidence="8 9">2.5.1.74</ecNumber>
    </recommendedName>
</protein>
<keyword evidence="4 8" id="KW-0808">Transferase</keyword>
<evidence type="ECO:0000256" key="4">
    <source>
        <dbReference type="ARBA" id="ARBA00022679"/>
    </source>
</evidence>
<proteinExistence type="inferred from homology"/>
<keyword evidence="2 8" id="KW-0474">Menaquinone biosynthesis</keyword>
<evidence type="ECO:0000256" key="2">
    <source>
        <dbReference type="ARBA" id="ARBA00022428"/>
    </source>
</evidence>
<dbReference type="Gene3D" id="1.10.357.140">
    <property type="entry name" value="UbiA prenyltransferase"/>
    <property type="match status" value="1"/>
</dbReference>
<comment type="function">
    <text evidence="8">Conversion of 1,4-dihydroxy-2-naphthoate (DHNA) to demethylmenaquinone (DMK).</text>
</comment>
<feature type="transmembrane region" description="Helical" evidence="8">
    <location>
        <begin position="170"/>
        <end position="192"/>
    </location>
</feature>